<evidence type="ECO:0000313" key="4">
    <source>
        <dbReference type="Proteomes" id="UP000006671"/>
    </source>
</evidence>
<keyword evidence="2" id="KW-0812">Transmembrane</keyword>
<evidence type="ECO:0000256" key="1">
    <source>
        <dbReference type="SAM" id="MobiDB-lite"/>
    </source>
</evidence>
<dbReference type="Gene3D" id="3.30.70.1230">
    <property type="entry name" value="Nucleotide cyclase"/>
    <property type="match status" value="1"/>
</dbReference>
<dbReference type="VEuPathDB" id="AmoebaDB:NAEGRDRAFT_67478"/>
<gene>
    <name evidence="3" type="ORF">NAEGRDRAFT_67478</name>
</gene>
<dbReference type="OMA" id="AHITIEK"/>
<protein>
    <submittedName>
        <fullName evidence="3">Predicted protein</fullName>
    </submittedName>
</protein>
<dbReference type="GeneID" id="8856914"/>
<feature type="transmembrane region" description="Helical" evidence="2">
    <location>
        <begin position="422"/>
        <end position="447"/>
    </location>
</feature>
<accession>D2VF26</accession>
<dbReference type="EMBL" id="GG738867">
    <property type="protein sequence ID" value="EFC44609.1"/>
    <property type="molecule type" value="Genomic_DNA"/>
</dbReference>
<dbReference type="InParanoid" id="D2VF26"/>
<keyword evidence="2" id="KW-0472">Membrane</keyword>
<organism evidence="4">
    <name type="scientific">Naegleria gruberi</name>
    <name type="common">Amoeba</name>
    <dbReference type="NCBI Taxonomy" id="5762"/>
    <lineage>
        <taxon>Eukaryota</taxon>
        <taxon>Discoba</taxon>
        <taxon>Heterolobosea</taxon>
        <taxon>Tetramitia</taxon>
        <taxon>Eutetramitia</taxon>
        <taxon>Vahlkampfiidae</taxon>
        <taxon>Naegleria</taxon>
    </lineage>
</organism>
<keyword evidence="2" id="KW-1133">Transmembrane helix</keyword>
<keyword evidence="4" id="KW-1185">Reference proteome</keyword>
<dbReference type="Proteomes" id="UP000006671">
    <property type="component" value="Unassembled WGS sequence"/>
</dbReference>
<evidence type="ECO:0000256" key="2">
    <source>
        <dbReference type="SAM" id="Phobius"/>
    </source>
</evidence>
<feature type="region of interest" description="Disordered" evidence="1">
    <location>
        <begin position="519"/>
        <end position="550"/>
    </location>
</feature>
<dbReference type="KEGG" id="ngr:NAEGRDRAFT_67478"/>
<sequence>MSKKIVPILSLYEPTISDSDQVLASGRSARYQGKLQLHSSTASIYKTPSLAHMTTTASIRSSVTDLVKFNRLSPHLKPEEEGKEERVSKFFLSIKFFLILIICGIVIMSSVVLSSTWIGALLPSIWGLSNSVKDKQVFEIVNNIKETIQEVLIVSSATKSQLVHSLNYTDRAWIEKHMYTIYKSELDFHKDLMITTYIGDNLGTCYGIITWDSKVALVHTNLNDQQLYFCEDVVTYDYCKRNSKPDITLGKFEMSEIVETANLYAGFPAFTLSYADRTMPHWKRAAPVNGTNFDYYFGYDISVATLTTHVEKILDRSYGDRFAIVETATNYVIAMDHTTQFLSWDSDRYTRMSINSVQDTQMKYIFSQISGDYSSMKTVKCNNQEYLSKGGYFIALHRYCTGNNIDWMIVYTVPEWNFTGSFIVGMLSALTGTVLIMIVSAIVGIIVSYRIVRPFNNLIELFESVSHMDLDRLTVSKTYFSEVVKLQKNFLFMVNRIRSYKSFIPPHLISQIENGGMEIPEVEDPSTSRQQSEGYNSNNSLSSTGSLRKTTLAKSGKKKYIASKTMFSLHLEIRQVTIVTILMEGLNEMLNEANAKEVVNLLSDVFLEISTAVKPKGGQLIGTDNDMFTISFNASTDLSRHEEKALSASQLLRDKLSKLKSIKWKNLEYWKKHSFFLDKVVFRTAILCQQSQTGNIGTSDSKTFTIIGSFKYNADALLEVAQRLDLDVVVTERLYSQFSHLYYMRFVDSVDLANDSMYTSPKFKEDNIYVGNVFEVGDLCETKADEWMYELEEQGKKEKWKIYNKACDLFFEMVHTEAIELFEEFLHQHNQTASTIDKPAHHLINVCRSQMEEEEKRE</sequence>
<dbReference type="AlphaFoldDB" id="D2VF26"/>
<evidence type="ECO:0000313" key="3">
    <source>
        <dbReference type="EMBL" id="EFC44609.1"/>
    </source>
</evidence>
<name>D2VF26_NAEGR</name>
<feature type="transmembrane region" description="Helical" evidence="2">
    <location>
        <begin position="96"/>
        <end position="126"/>
    </location>
</feature>
<dbReference type="InterPro" id="IPR029787">
    <property type="entry name" value="Nucleotide_cyclase"/>
</dbReference>
<feature type="compositionally biased region" description="Polar residues" evidence="1">
    <location>
        <begin position="525"/>
        <end position="535"/>
    </location>
</feature>
<reference evidence="3 4" key="1">
    <citation type="journal article" date="2010" name="Cell">
        <title>The genome of Naegleria gruberi illuminates early eukaryotic versatility.</title>
        <authorList>
            <person name="Fritz-Laylin L.K."/>
            <person name="Prochnik S.E."/>
            <person name="Ginger M.L."/>
            <person name="Dacks J.B."/>
            <person name="Carpenter M.L."/>
            <person name="Field M.C."/>
            <person name="Kuo A."/>
            <person name="Paredez A."/>
            <person name="Chapman J."/>
            <person name="Pham J."/>
            <person name="Shu S."/>
            <person name="Neupane R."/>
            <person name="Cipriano M."/>
            <person name="Mancuso J."/>
            <person name="Tu H."/>
            <person name="Salamov A."/>
            <person name="Lindquist E."/>
            <person name="Shapiro H."/>
            <person name="Lucas S."/>
            <person name="Grigoriev I.V."/>
            <person name="Cande W.Z."/>
            <person name="Fulton C."/>
            <person name="Rokhsar D.S."/>
            <person name="Dawson S.C."/>
        </authorList>
    </citation>
    <scope>NUCLEOTIDE SEQUENCE [LARGE SCALE GENOMIC DNA]</scope>
    <source>
        <strain evidence="3 4">NEG-M</strain>
    </source>
</reference>
<dbReference type="RefSeq" id="XP_002677353.1">
    <property type="nucleotide sequence ID" value="XM_002677307.1"/>
</dbReference>
<dbReference type="OrthoDB" id="10258698at2759"/>
<proteinExistence type="predicted"/>
<dbReference type="SUPFAM" id="SSF55073">
    <property type="entry name" value="Nucleotide cyclase"/>
    <property type="match status" value="1"/>
</dbReference>